<feature type="transmembrane region" description="Helical" evidence="2">
    <location>
        <begin position="351"/>
        <end position="375"/>
    </location>
</feature>
<feature type="transmembrane region" description="Helical" evidence="2">
    <location>
        <begin position="272"/>
        <end position="295"/>
    </location>
</feature>
<feature type="region of interest" description="Disordered" evidence="1">
    <location>
        <begin position="123"/>
        <end position="144"/>
    </location>
</feature>
<sequence>MRGLMVCDRSPGYAKADVGMVNLAEVGDEDDNSTEDGRCPDGDAGLAASRRLFSLFLSLAWPRHVLAMCVASKDPRSLAFAMAKDPVVKEMPPGMIRSCPVPSTEASFGGVYDNAGVAADVPYASQSSDGDAQNKVPDLPRIGSDGSLSPAELLRISRAYEDADSETKDVNAGEYLFLGNFSMQFWNAFNNWNFRYWVCLLFVGFAVYTAEHLSTYFLTKAAVQQDEETAILLAQPFQTWVGYFYFILGPLMLLLGGVVLLLNPAVKHTHTIVAISVVLTLICEFMCAVGNPFTVTATRAMPIPMVLLLASMSSRLFPSVSFLAVALYMIGIDIALIVYSSSGEYPAPYTMMVWAGVLCHWFVFGLCLVGSSNLLRAQSDLFYLMMDRLQFRKNEDGSYDLGIHDVSAPMLNYFEDNYKAAYSPAFSKRIDEKDYRLWARSRQTFWVTRHMRWAIIGVVL</sequence>
<organism evidence="3 4">
    <name type="scientific">Perkinsus olseni</name>
    <name type="common">Perkinsus atlanticus</name>
    <dbReference type="NCBI Taxonomy" id="32597"/>
    <lineage>
        <taxon>Eukaryota</taxon>
        <taxon>Sar</taxon>
        <taxon>Alveolata</taxon>
        <taxon>Perkinsozoa</taxon>
        <taxon>Perkinsea</taxon>
        <taxon>Perkinsida</taxon>
        <taxon>Perkinsidae</taxon>
        <taxon>Perkinsus</taxon>
    </lineage>
</organism>
<keyword evidence="2" id="KW-0472">Membrane</keyword>
<comment type="caution">
    <text evidence="3">The sequence shown here is derived from an EMBL/GenBank/DDBJ whole genome shotgun (WGS) entry which is preliminary data.</text>
</comment>
<proteinExistence type="predicted"/>
<feature type="transmembrane region" description="Helical" evidence="2">
    <location>
        <begin position="316"/>
        <end position="339"/>
    </location>
</feature>
<evidence type="ECO:0000256" key="2">
    <source>
        <dbReference type="SAM" id="Phobius"/>
    </source>
</evidence>
<gene>
    <name evidence="3" type="ORF">FOL46_008985</name>
</gene>
<feature type="transmembrane region" description="Helical" evidence="2">
    <location>
        <begin position="194"/>
        <end position="219"/>
    </location>
</feature>
<accession>A0A7J6MLI6</accession>
<protein>
    <submittedName>
        <fullName evidence="3">Uncharacterized protein</fullName>
    </submittedName>
</protein>
<evidence type="ECO:0000313" key="4">
    <source>
        <dbReference type="Proteomes" id="UP000572268"/>
    </source>
</evidence>
<dbReference type="EMBL" id="JABANN010000077">
    <property type="protein sequence ID" value="KAF4672443.1"/>
    <property type="molecule type" value="Genomic_DNA"/>
</dbReference>
<feature type="transmembrane region" description="Helical" evidence="2">
    <location>
        <begin position="240"/>
        <end position="266"/>
    </location>
</feature>
<evidence type="ECO:0000313" key="3">
    <source>
        <dbReference type="EMBL" id="KAF4672443.1"/>
    </source>
</evidence>
<name>A0A7J6MLI6_PEROL</name>
<keyword evidence="2" id="KW-1133">Transmembrane helix</keyword>
<keyword evidence="2" id="KW-0812">Transmembrane</keyword>
<dbReference type="AlphaFoldDB" id="A0A7J6MLI6"/>
<dbReference type="Proteomes" id="UP000572268">
    <property type="component" value="Unassembled WGS sequence"/>
</dbReference>
<evidence type="ECO:0000256" key="1">
    <source>
        <dbReference type="SAM" id="MobiDB-lite"/>
    </source>
</evidence>
<reference evidence="3 4" key="1">
    <citation type="submission" date="2020-04" db="EMBL/GenBank/DDBJ databases">
        <title>Perkinsus olseni comparative genomics.</title>
        <authorList>
            <person name="Bogema D.R."/>
        </authorList>
    </citation>
    <scope>NUCLEOTIDE SEQUENCE [LARGE SCALE GENOMIC DNA]</scope>
    <source>
        <strain evidence="3">ATCC PRA-31</strain>
    </source>
</reference>